<evidence type="ECO:0000313" key="1">
    <source>
        <dbReference type="EMBL" id="PKT67456.1"/>
    </source>
</evidence>
<dbReference type="RefSeq" id="WP_103554568.1">
    <property type="nucleotide sequence ID" value="NZ_JBHJSK010000019.1"/>
</dbReference>
<evidence type="ECO:0000313" key="2">
    <source>
        <dbReference type="Proteomes" id="UP000236178"/>
    </source>
</evidence>
<gene>
    <name evidence="1" type="ORF">CW362_40355</name>
</gene>
<sequence>MSQHMIPGVVDGTLTPAVDPDGNVSFHIVIRDIDSRRKDADYVEIVLTAQDARALMARPGQGAPVPCSVGVRLNTAPACASALQESS</sequence>
<comment type="caution">
    <text evidence="1">The sequence shown here is derived from an EMBL/GenBank/DDBJ whole genome shotgun (WGS) entry which is preliminary data.</text>
</comment>
<accession>A0A2I0SBZ5</accession>
<keyword evidence="2" id="KW-1185">Reference proteome</keyword>
<protein>
    <submittedName>
        <fullName evidence="1">Uncharacterized protein</fullName>
    </submittedName>
</protein>
<dbReference type="AlphaFoldDB" id="A0A2I0SBZ5"/>
<dbReference type="OrthoDB" id="9936889at2"/>
<dbReference type="Proteomes" id="UP000236178">
    <property type="component" value="Unassembled WGS sequence"/>
</dbReference>
<organism evidence="1 2">
    <name type="scientific">Streptomyces populi</name>
    <dbReference type="NCBI Taxonomy" id="2058924"/>
    <lineage>
        <taxon>Bacteria</taxon>
        <taxon>Bacillati</taxon>
        <taxon>Actinomycetota</taxon>
        <taxon>Actinomycetes</taxon>
        <taxon>Kitasatosporales</taxon>
        <taxon>Streptomycetaceae</taxon>
        <taxon>Streptomyces</taxon>
    </lineage>
</organism>
<name>A0A2I0SBZ5_9ACTN</name>
<dbReference type="EMBL" id="PJOS01000173">
    <property type="protein sequence ID" value="PKT67456.1"/>
    <property type="molecule type" value="Genomic_DNA"/>
</dbReference>
<reference evidence="1 2" key="1">
    <citation type="submission" date="2017-12" db="EMBL/GenBank/DDBJ databases">
        <title>Streptomyces populusis sp. nov., a novel endophytic actinobacterium isolated from stems of Populus adenopoda Maxim.</title>
        <authorList>
            <person name="Wang Z."/>
        </authorList>
    </citation>
    <scope>NUCLEOTIDE SEQUENCE [LARGE SCALE GENOMIC DNA]</scope>
    <source>
        <strain evidence="1 2">A249</strain>
    </source>
</reference>
<proteinExistence type="predicted"/>